<dbReference type="HOGENOM" id="CLU_2261756_0_0_11"/>
<accession>A0A023X8B1</accession>
<feature type="compositionally biased region" description="Gly residues" evidence="1">
    <location>
        <begin position="91"/>
        <end position="103"/>
    </location>
</feature>
<gene>
    <name evidence="2" type="ORF">RradSPS_3158</name>
    <name evidence="3" type="ORF">SIL72_16535</name>
</gene>
<dbReference type="Proteomes" id="UP001281130">
    <property type="component" value="Unassembled WGS sequence"/>
</dbReference>
<evidence type="ECO:0000313" key="4">
    <source>
        <dbReference type="Proteomes" id="UP000025229"/>
    </source>
</evidence>
<evidence type="ECO:0000313" key="2">
    <source>
        <dbReference type="EMBL" id="AHY48441.1"/>
    </source>
</evidence>
<geneLocation type="plasmid" evidence="2">
    <name>3</name>
</geneLocation>
<feature type="region of interest" description="Disordered" evidence="1">
    <location>
        <begin position="72"/>
        <end position="103"/>
    </location>
</feature>
<dbReference type="AlphaFoldDB" id="A0A023X8B1"/>
<protein>
    <submittedName>
        <fullName evidence="3">Helix-turn-helix domain-containing protein</fullName>
    </submittedName>
</protein>
<reference evidence="3" key="2">
    <citation type="submission" date="2023-11" db="EMBL/GenBank/DDBJ databases">
        <title>MicrobeMod: A computational toolkit for identifying prokaryotic methylation and restriction-modification with nanopore sequencing.</title>
        <authorList>
            <person name="Crits-Christoph A."/>
            <person name="Kang S.C."/>
            <person name="Lee H."/>
            <person name="Ostrov N."/>
        </authorList>
    </citation>
    <scope>NUCLEOTIDE SEQUENCE</scope>
    <source>
        <strain evidence="3">ATCC 51242</strain>
    </source>
</reference>
<dbReference type="KEGG" id="rrd:RradSPS_3158"/>
<evidence type="ECO:0000313" key="3">
    <source>
        <dbReference type="EMBL" id="MDX5895639.1"/>
    </source>
</evidence>
<keyword evidence="2" id="KW-0614">Plasmid</keyword>
<sequence>MAEESRGVREVESWLSPSQAGAMLGTSGQWVTQLARRGKLDAVRTPLGWLVNPADVDRVAGERLKRAEQKISAMKSARSAGISGVRSQRTGRGGVQLGGGASG</sequence>
<dbReference type="Proteomes" id="UP000025229">
    <property type="component" value="Plasmid 3"/>
</dbReference>
<proteinExistence type="predicted"/>
<keyword evidence="4" id="KW-1185">Reference proteome</keyword>
<organism evidence="2 4">
    <name type="scientific">Rubrobacter radiotolerans</name>
    <name type="common">Arthrobacter radiotolerans</name>
    <dbReference type="NCBI Taxonomy" id="42256"/>
    <lineage>
        <taxon>Bacteria</taxon>
        <taxon>Bacillati</taxon>
        <taxon>Actinomycetota</taxon>
        <taxon>Rubrobacteria</taxon>
        <taxon>Rubrobacterales</taxon>
        <taxon>Rubrobacteraceae</taxon>
        <taxon>Rubrobacter</taxon>
    </lineage>
</organism>
<dbReference type="RefSeq" id="WP_041339453.1">
    <property type="nucleotide sequence ID" value="NZ_CP007517.1"/>
</dbReference>
<evidence type="ECO:0000256" key="1">
    <source>
        <dbReference type="SAM" id="MobiDB-lite"/>
    </source>
</evidence>
<dbReference type="EMBL" id="CP007517">
    <property type="protein sequence ID" value="AHY48441.1"/>
    <property type="molecule type" value="Genomic_DNA"/>
</dbReference>
<dbReference type="EMBL" id="JAWXXX010000004">
    <property type="protein sequence ID" value="MDX5895639.1"/>
    <property type="molecule type" value="Genomic_DNA"/>
</dbReference>
<reference evidence="2 4" key="1">
    <citation type="submission" date="2014-03" db="EMBL/GenBank/DDBJ databases">
        <title>Complete genome sequence of the Radio-Resistant Rubrobacter radiotolerans RSPS-4.</title>
        <authorList>
            <person name="Egas C.C."/>
            <person name="Barroso C.C."/>
            <person name="Froufe H.J.C."/>
            <person name="Pacheco J.J."/>
            <person name="Albuquerque L.L."/>
            <person name="da Costa M.M.S."/>
        </authorList>
    </citation>
    <scope>NUCLEOTIDE SEQUENCE [LARGE SCALE GENOMIC DNA]</scope>
    <source>
        <strain evidence="2 4">RSPS-4</strain>
        <plasmid evidence="2 4">3</plasmid>
    </source>
</reference>
<name>A0A023X8B1_RUBRA</name>